<proteinExistence type="inferred from homology"/>
<feature type="domain" description="Origin recognition complex subunit 3 winged helix C-terminal" evidence="7">
    <location>
        <begin position="488"/>
        <end position="625"/>
    </location>
</feature>
<evidence type="ECO:0000259" key="7">
    <source>
        <dbReference type="Pfam" id="PF18137"/>
    </source>
</evidence>
<dbReference type="FunCoup" id="I2H212">
    <property type="interactions" value="954"/>
</dbReference>
<evidence type="ECO:0000256" key="3">
    <source>
        <dbReference type="ARBA" id="ARBA00022705"/>
    </source>
</evidence>
<dbReference type="HOGENOM" id="CLU_403318_0_0_1"/>
<dbReference type="InterPro" id="IPR045667">
    <property type="entry name" value="ORC3_N"/>
</dbReference>
<dbReference type="AlphaFoldDB" id="I2H212"/>
<dbReference type="GO" id="GO:0030466">
    <property type="term" value="P:silent mating-type cassette heterochromatin formation"/>
    <property type="evidence" value="ECO:0007669"/>
    <property type="project" value="EnsemblFungi"/>
</dbReference>
<dbReference type="GO" id="GO:0006267">
    <property type="term" value="P:pre-replicative complex assembly involved in nuclear cell cycle DNA replication"/>
    <property type="evidence" value="ECO:0007669"/>
    <property type="project" value="EnsemblFungi"/>
</dbReference>
<evidence type="ECO:0000256" key="1">
    <source>
        <dbReference type="ARBA" id="ARBA00004123"/>
    </source>
</evidence>
<dbReference type="GO" id="GO:0003682">
    <property type="term" value="F:chromatin binding"/>
    <property type="evidence" value="ECO:0007669"/>
    <property type="project" value="EnsemblFungi"/>
</dbReference>
<sequence>MNVTQFSDAQKDHYIIIPEVLLDDEDLDKIPFEKLLNGKESDEAMMKRWELYDQLHSSFHAEVEKIVENIEHDLKDEISNVLFNDQSLRKPRACFKSLFLLGSDSSTKIETPKSTTKVFNILIELTPKECPNVRMVLRRSMFELYSTIDKQLKNETFIDNEEFTKKNKRTDSSHDNDEQLIRLDTSYDLTLLEHFKKLFGRNLNLVINFKEMDSINPIVVDNFIILLKNALKHEHIEISLVFNINTNLSNVEKNFKHSTMRLLKKNYHILDVSSNKGFKYENRIFQSFLDTVDGKLNLSDRFVEFILKKIANTSNHSLQLLTKILDYGLMAYFFQNPFSIFIDPVNIEILNDDYLEILTRCPTFMFFIEGLIKQHAPHDEIMGLLTNADNTLEGFFTEFLVRENPTNRHAKLVSTFLENDLKIKNYNFIELYYELLKDKLDKYLSKWPECEKNKDLNFEPVDTMFQELFTLDNNNNLLSQALFPTYKNNIEDNLLRWEGVLPRETDIDTNTVEAIKNFGYKVPPILGHLFKLYREANYQFNLYDLFIVFKDTLPKEEILKFLHDENQLNSNKKLKELVINNDDNVLYEKVTLVLFLQAVSEFEHMGIIKPVGIKNNSDQYEKVIWRGI</sequence>
<dbReference type="InParanoid" id="I2H212"/>
<dbReference type="GO" id="GO:0006270">
    <property type="term" value="P:DNA replication initiation"/>
    <property type="evidence" value="ECO:0007669"/>
    <property type="project" value="EnsemblFungi"/>
</dbReference>
<dbReference type="Pfam" id="PF07034">
    <property type="entry name" value="ORC3_N"/>
    <property type="match status" value="1"/>
</dbReference>
<accession>I2H212</accession>
<gene>
    <name evidence="8" type="primary">TBLA0C06180</name>
    <name evidence="8" type="ORF">TBLA_0C06180</name>
</gene>
<dbReference type="STRING" id="1071380.I2H212"/>
<dbReference type="RefSeq" id="XP_004179933.1">
    <property type="nucleotide sequence ID" value="XM_004179885.1"/>
</dbReference>
<dbReference type="GO" id="GO:0031261">
    <property type="term" value="C:DNA replication preinitiation complex"/>
    <property type="evidence" value="ECO:0007669"/>
    <property type="project" value="EnsemblFungi"/>
</dbReference>
<name>I2H212_HENB6</name>
<dbReference type="Proteomes" id="UP000002866">
    <property type="component" value="Chromosome 3"/>
</dbReference>
<dbReference type="OMA" id="CPTFMFF"/>
<dbReference type="InterPro" id="IPR040855">
    <property type="entry name" value="ORC_WH_C"/>
</dbReference>
<evidence type="ECO:0000256" key="2">
    <source>
        <dbReference type="ARBA" id="ARBA00010977"/>
    </source>
</evidence>
<dbReference type="Pfam" id="PF18137">
    <property type="entry name" value="WHD_ORC"/>
    <property type="match status" value="1"/>
</dbReference>
<keyword evidence="9" id="KW-1185">Reference proteome</keyword>
<dbReference type="GO" id="GO:0005664">
    <property type="term" value="C:nuclear origin of replication recognition complex"/>
    <property type="evidence" value="ECO:0007669"/>
    <property type="project" value="EnsemblFungi"/>
</dbReference>
<evidence type="ECO:0000313" key="9">
    <source>
        <dbReference type="Proteomes" id="UP000002866"/>
    </source>
</evidence>
<evidence type="ECO:0000256" key="4">
    <source>
        <dbReference type="ARBA" id="ARBA00023125"/>
    </source>
</evidence>
<evidence type="ECO:0000256" key="5">
    <source>
        <dbReference type="ARBA" id="ARBA00023242"/>
    </source>
</evidence>
<dbReference type="GO" id="GO:0003688">
    <property type="term" value="F:DNA replication origin binding"/>
    <property type="evidence" value="ECO:0007669"/>
    <property type="project" value="EnsemblFungi"/>
</dbReference>
<dbReference type="GeneID" id="14495394"/>
<dbReference type="GO" id="GO:0005656">
    <property type="term" value="C:nuclear pre-replicative complex"/>
    <property type="evidence" value="ECO:0007669"/>
    <property type="project" value="EnsemblFungi"/>
</dbReference>
<reference evidence="8 9" key="1">
    <citation type="journal article" date="2011" name="Proc. Natl. Acad. Sci. U.S.A.">
        <title>Evolutionary erosion of yeast sex chromosomes by mating-type switching accidents.</title>
        <authorList>
            <person name="Gordon J.L."/>
            <person name="Armisen D."/>
            <person name="Proux-Wera E."/>
            <person name="Oheigeartaigh S.S."/>
            <person name="Byrne K.P."/>
            <person name="Wolfe K.H."/>
        </authorList>
    </citation>
    <scope>NUCLEOTIDE SEQUENCE [LARGE SCALE GENOMIC DNA]</scope>
    <source>
        <strain evidence="9">ATCC 34711 / CBS 6284 / DSM 70876 / NBRC 10599 / NRRL Y-10934 / UCD 77-7</strain>
    </source>
</reference>
<evidence type="ECO:0000259" key="6">
    <source>
        <dbReference type="Pfam" id="PF07034"/>
    </source>
</evidence>
<organism evidence="8 9">
    <name type="scientific">Henningerozyma blattae (strain ATCC 34711 / CBS 6284 / DSM 70876 / NBRC 10599 / NRRL Y-10934 / UCD 77-7)</name>
    <name type="common">Yeast</name>
    <name type="synonym">Tetrapisispora blattae</name>
    <dbReference type="NCBI Taxonomy" id="1071380"/>
    <lineage>
        <taxon>Eukaryota</taxon>
        <taxon>Fungi</taxon>
        <taxon>Dikarya</taxon>
        <taxon>Ascomycota</taxon>
        <taxon>Saccharomycotina</taxon>
        <taxon>Saccharomycetes</taxon>
        <taxon>Saccharomycetales</taxon>
        <taxon>Saccharomycetaceae</taxon>
        <taxon>Henningerozyma</taxon>
    </lineage>
</organism>
<dbReference type="CDD" id="cd20704">
    <property type="entry name" value="Orc3"/>
    <property type="match status" value="1"/>
</dbReference>
<dbReference type="OrthoDB" id="10265211at2759"/>
<comment type="subcellular location">
    <subcellularLocation>
        <location evidence="1">Nucleus</location>
    </subcellularLocation>
</comment>
<dbReference type="eggNOG" id="KOG2538">
    <property type="taxonomic scope" value="Eukaryota"/>
</dbReference>
<feature type="domain" description="Origin recognition complex subunit 3 N-terminal" evidence="6">
    <location>
        <begin position="5"/>
        <end position="341"/>
    </location>
</feature>
<dbReference type="EMBL" id="HE806318">
    <property type="protein sequence ID" value="CCH60414.1"/>
    <property type="molecule type" value="Genomic_DNA"/>
</dbReference>
<keyword evidence="4" id="KW-0238">DNA-binding</keyword>
<evidence type="ECO:0000313" key="8">
    <source>
        <dbReference type="EMBL" id="CCH60414.1"/>
    </source>
</evidence>
<dbReference type="PANTHER" id="PTHR12748">
    <property type="entry name" value="ORIGIN RECOGNITION COMPLEX SUBUNIT 3"/>
    <property type="match status" value="1"/>
</dbReference>
<dbReference type="KEGG" id="tbl:TBLA_0C06180"/>
<comment type="similarity">
    <text evidence="2">Belongs to the ORC3 family.</text>
</comment>
<dbReference type="InterPro" id="IPR020795">
    <property type="entry name" value="ORC3"/>
</dbReference>
<dbReference type="PANTHER" id="PTHR12748:SF0">
    <property type="entry name" value="ORIGIN RECOGNITION COMPLEX SUBUNIT 3"/>
    <property type="match status" value="1"/>
</dbReference>
<keyword evidence="3" id="KW-0235">DNA replication</keyword>
<keyword evidence="5" id="KW-0539">Nucleus</keyword>
<protein>
    <submittedName>
        <fullName evidence="8">Uncharacterized protein</fullName>
    </submittedName>
</protein>